<name>A0A420E6R0_9ALTE</name>
<evidence type="ECO:0000313" key="8">
    <source>
        <dbReference type="EMBL" id="RKF13321.1"/>
    </source>
</evidence>
<dbReference type="SUPFAM" id="SSF103481">
    <property type="entry name" value="Multidrug resistance efflux transporter EmrE"/>
    <property type="match status" value="1"/>
</dbReference>
<feature type="transmembrane region" description="Helical" evidence="5">
    <location>
        <begin position="205"/>
        <end position="224"/>
    </location>
</feature>
<reference evidence="8 9" key="1">
    <citation type="submission" date="2018-09" db="EMBL/GenBank/DDBJ databases">
        <authorList>
            <person name="Wang Z."/>
        </authorList>
    </citation>
    <scope>NUCLEOTIDE SEQUENCE [LARGE SCALE GENOMIC DNA]</scope>
    <source>
        <strain evidence="8 9">ALS 81</strain>
    </source>
</reference>
<keyword evidence="6" id="KW-0732">Signal</keyword>
<dbReference type="RefSeq" id="WP_120356734.1">
    <property type="nucleotide sequence ID" value="NZ_RAQO01000012.1"/>
</dbReference>
<feature type="transmembrane region" description="Helical" evidence="5">
    <location>
        <begin position="178"/>
        <end position="199"/>
    </location>
</feature>
<feature type="transmembrane region" description="Helical" evidence="5">
    <location>
        <begin position="70"/>
        <end position="91"/>
    </location>
</feature>
<dbReference type="OrthoDB" id="321830at2"/>
<evidence type="ECO:0000256" key="2">
    <source>
        <dbReference type="ARBA" id="ARBA00022692"/>
    </source>
</evidence>
<evidence type="ECO:0000256" key="5">
    <source>
        <dbReference type="SAM" id="Phobius"/>
    </source>
</evidence>
<evidence type="ECO:0000256" key="3">
    <source>
        <dbReference type="ARBA" id="ARBA00022989"/>
    </source>
</evidence>
<feature type="transmembrane region" description="Helical" evidence="5">
    <location>
        <begin position="261"/>
        <end position="279"/>
    </location>
</feature>
<feature type="domain" description="EamA" evidence="7">
    <location>
        <begin position="148"/>
        <end position="278"/>
    </location>
</feature>
<dbReference type="InterPro" id="IPR000620">
    <property type="entry name" value="EamA_dom"/>
</dbReference>
<comment type="caution">
    <text evidence="8">The sequence shown here is derived from an EMBL/GenBank/DDBJ whole genome shotgun (WGS) entry which is preliminary data.</text>
</comment>
<feature type="transmembrane region" description="Helical" evidence="5">
    <location>
        <begin position="121"/>
        <end position="141"/>
    </location>
</feature>
<dbReference type="PANTHER" id="PTHR32322:SF9">
    <property type="entry name" value="AMINO-ACID METABOLITE EFFLUX PUMP-RELATED"/>
    <property type="match status" value="1"/>
</dbReference>
<dbReference type="InterPro" id="IPR050638">
    <property type="entry name" value="AA-Vitamin_Transporters"/>
</dbReference>
<evidence type="ECO:0000256" key="6">
    <source>
        <dbReference type="SAM" id="SignalP"/>
    </source>
</evidence>
<feature type="chain" id="PRO_5019052033" evidence="6">
    <location>
        <begin position="17"/>
        <end position="286"/>
    </location>
</feature>
<dbReference type="EMBL" id="RAQO01000012">
    <property type="protein sequence ID" value="RKF13321.1"/>
    <property type="molecule type" value="Genomic_DNA"/>
</dbReference>
<dbReference type="PANTHER" id="PTHR32322">
    <property type="entry name" value="INNER MEMBRANE TRANSPORTER"/>
    <property type="match status" value="1"/>
</dbReference>
<feature type="transmembrane region" description="Helical" evidence="5">
    <location>
        <begin position="35"/>
        <end position="54"/>
    </location>
</feature>
<feature type="signal peptide" evidence="6">
    <location>
        <begin position="1"/>
        <end position="16"/>
    </location>
</feature>
<proteinExistence type="predicted"/>
<feature type="transmembrane region" description="Helical" evidence="5">
    <location>
        <begin position="147"/>
        <end position="166"/>
    </location>
</feature>
<dbReference type="Proteomes" id="UP000286482">
    <property type="component" value="Unassembled WGS sequence"/>
</dbReference>
<evidence type="ECO:0000256" key="4">
    <source>
        <dbReference type="ARBA" id="ARBA00023136"/>
    </source>
</evidence>
<keyword evidence="2 5" id="KW-0812">Transmembrane</keyword>
<gene>
    <name evidence="8" type="ORF">DBZ36_19885</name>
</gene>
<sequence>MLRVYSLSLLCMLAFAANSYFCRWALGDQSIDAFSFSFVRLFSGAVALCIIAMLKTKVSLNLKLLRKHGSWLAATSLSVYAISFSVAYLYLDTGTGALVLFSAVQLTMLGFTWWQGVRPSYGELLGSLIAFSGFVYLVFPQLSQPDFIGFVLMTASGIAWAAYTLIGRGSKAAVLDSWANFSRAVVFAALALILMWQQIQLSTAGLIFAVLSGALASGCGYALWYSVLPHLKGQQAAVMQLSVPVLAAAAGSLMLSEDLSLRFIWASLATLGGIMLVIASSRKKDA</sequence>
<dbReference type="Pfam" id="PF00892">
    <property type="entry name" value="EamA"/>
    <property type="match status" value="1"/>
</dbReference>
<keyword evidence="4 5" id="KW-0472">Membrane</keyword>
<evidence type="ECO:0000259" key="7">
    <source>
        <dbReference type="Pfam" id="PF00892"/>
    </source>
</evidence>
<dbReference type="InterPro" id="IPR037185">
    <property type="entry name" value="EmrE-like"/>
</dbReference>
<organism evidence="8 9">
    <name type="scientific">Alginatibacterium sediminis</name>
    <dbReference type="NCBI Taxonomy" id="2164068"/>
    <lineage>
        <taxon>Bacteria</taxon>
        <taxon>Pseudomonadati</taxon>
        <taxon>Pseudomonadota</taxon>
        <taxon>Gammaproteobacteria</taxon>
        <taxon>Alteromonadales</taxon>
        <taxon>Alteromonadaceae</taxon>
        <taxon>Alginatibacterium</taxon>
    </lineage>
</organism>
<protein>
    <submittedName>
        <fullName evidence="8">DMT family transporter</fullName>
    </submittedName>
</protein>
<evidence type="ECO:0000256" key="1">
    <source>
        <dbReference type="ARBA" id="ARBA00004141"/>
    </source>
</evidence>
<evidence type="ECO:0000313" key="9">
    <source>
        <dbReference type="Proteomes" id="UP000286482"/>
    </source>
</evidence>
<dbReference type="AlphaFoldDB" id="A0A420E6R0"/>
<keyword evidence="9" id="KW-1185">Reference proteome</keyword>
<accession>A0A420E6R0</accession>
<keyword evidence="3 5" id="KW-1133">Transmembrane helix</keyword>
<comment type="subcellular location">
    <subcellularLocation>
        <location evidence="1">Membrane</location>
        <topology evidence="1">Multi-pass membrane protein</topology>
    </subcellularLocation>
</comment>
<dbReference type="GO" id="GO:0016020">
    <property type="term" value="C:membrane"/>
    <property type="evidence" value="ECO:0007669"/>
    <property type="project" value="UniProtKB-SubCell"/>
</dbReference>
<feature type="transmembrane region" description="Helical" evidence="5">
    <location>
        <begin position="97"/>
        <end position="114"/>
    </location>
</feature>